<evidence type="ECO:0000256" key="6">
    <source>
        <dbReference type="SAM" id="Phobius"/>
    </source>
</evidence>
<keyword evidence="4 6" id="KW-1133">Transmembrane helix</keyword>
<evidence type="ECO:0000256" key="1">
    <source>
        <dbReference type="ARBA" id="ARBA00004651"/>
    </source>
</evidence>
<organism evidence="7 8">
    <name type="scientific">Pseudomonas citrulli</name>
    <dbReference type="NCBI Taxonomy" id="3064347"/>
    <lineage>
        <taxon>Bacteria</taxon>
        <taxon>Pseudomonadati</taxon>
        <taxon>Pseudomonadota</taxon>
        <taxon>Gammaproteobacteria</taxon>
        <taxon>Pseudomonadales</taxon>
        <taxon>Pseudomonadaceae</taxon>
        <taxon>Pseudomonas</taxon>
    </lineage>
</organism>
<protein>
    <recommendedName>
        <fullName evidence="9">Membrane protein involved in the export of O-antigen and teichoic acid</fullName>
    </recommendedName>
</protein>
<comment type="caution">
    <text evidence="7">The sequence shown here is derived from an EMBL/GenBank/DDBJ whole genome shotgun (WGS) entry which is preliminary data.</text>
</comment>
<dbReference type="RefSeq" id="WP_304551216.1">
    <property type="nucleotide sequence ID" value="NZ_JAUQOP010000001.1"/>
</dbReference>
<evidence type="ECO:0000256" key="3">
    <source>
        <dbReference type="ARBA" id="ARBA00022692"/>
    </source>
</evidence>
<dbReference type="EMBL" id="JAUQOP010000001">
    <property type="protein sequence ID" value="MDO7895444.1"/>
    <property type="molecule type" value="Genomic_DNA"/>
</dbReference>
<feature type="transmembrane region" description="Helical" evidence="6">
    <location>
        <begin position="87"/>
        <end position="108"/>
    </location>
</feature>
<evidence type="ECO:0000256" key="2">
    <source>
        <dbReference type="ARBA" id="ARBA00022475"/>
    </source>
</evidence>
<evidence type="ECO:0000313" key="7">
    <source>
        <dbReference type="EMBL" id="MDO7895444.1"/>
    </source>
</evidence>
<feature type="transmembrane region" description="Helical" evidence="6">
    <location>
        <begin position="252"/>
        <end position="275"/>
    </location>
</feature>
<dbReference type="InterPro" id="IPR050833">
    <property type="entry name" value="Poly_Biosynth_Transport"/>
</dbReference>
<keyword evidence="2" id="KW-1003">Cell membrane</keyword>
<keyword evidence="5 6" id="KW-0472">Membrane</keyword>
<evidence type="ECO:0008006" key="9">
    <source>
        <dbReference type="Google" id="ProtNLM"/>
    </source>
</evidence>
<feature type="transmembrane region" description="Helical" evidence="6">
    <location>
        <begin position="393"/>
        <end position="413"/>
    </location>
</feature>
<feature type="transmembrane region" description="Helical" evidence="6">
    <location>
        <begin position="172"/>
        <end position="194"/>
    </location>
</feature>
<name>A0ABT9BSB2_9PSED</name>
<dbReference type="Proteomes" id="UP001228019">
    <property type="component" value="Unassembled WGS sequence"/>
</dbReference>
<comment type="subcellular location">
    <subcellularLocation>
        <location evidence="1">Cell membrane</location>
        <topology evidence="1">Multi-pass membrane protein</topology>
    </subcellularLocation>
</comment>
<proteinExistence type="predicted"/>
<evidence type="ECO:0000256" key="5">
    <source>
        <dbReference type="ARBA" id="ARBA00023136"/>
    </source>
</evidence>
<feature type="transmembrane region" description="Helical" evidence="6">
    <location>
        <begin position="43"/>
        <end position="66"/>
    </location>
</feature>
<keyword evidence="3 6" id="KW-0812">Transmembrane</keyword>
<feature type="transmembrane region" description="Helical" evidence="6">
    <location>
        <begin position="363"/>
        <end position="381"/>
    </location>
</feature>
<evidence type="ECO:0000256" key="4">
    <source>
        <dbReference type="ARBA" id="ARBA00022989"/>
    </source>
</evidence>
<evidence type="ECO:0000313" key="8">
    <source>
        <dbReference type="Proteomes" id="UP001228019"/>
    </source>
</evidence>
<gene>
    <name evidence="7" type="ORF">Q6A48_00930</name>
</gene>
<dbReference type="PANTHER" id="PTHR30250:SF11">
    <property type="entry name" value="O-ANTIGEN TRANSPORTER-RELATED"/>
    <property type="match status" value="1"/>
</dbReference>
<feature type="transmembrane region" description="Helical" evidence="6">
    <location>
        <begin position="333"/>
        <end position="356"/>
    </location>
</feature>
<accession>A0ABT9BSB2</accession>
<feature type="transmembrane region" description="Helical" evidence="6">
    <location>
        <begin position="296"/>
        <end position="321"/>
    </location>
</feature>
<reference evidence="7 8" key="1">
    <citation type="submission" date="2023-07" db="EMBL/GenBank/DDBJ databases">
        <title>Identification of four novel Pseudomonas species associated with bacterial leaf spot of cucurbits.</title>
        <authorList>
            <person name="Fullem K.R."/>
        </authorList>
    </citation>
    <scope>NUCLEOTIDE SEQUENCE [LARGE SCALE GENOMIC DNA]</scope>
    <source>
        <strain evidence="7 8">K18</strain>
    </source>
</reference>
<feature type="transmembrane region" description="Helical" evidence="6">
    <location>
        <begin position="20"/>
        <end position="37"/>
    </location>
</feature>
<feature type="transmembrane region" description="Helical" evidence="6">
    <location>
        <begin position="214"/>
        <end position="232"/>
    </location>
</feature>
<feature type="transmembrane region" description="Helical" evidence="6">
    <location>
        <begin position="114"/>
        <end position="131"/>
    </location>
</feature>
<dbReference type="PANTHER" id="PTHR30250">
    <property type="entry name" value="PST FAMILY PREDICTED COLANIC ACID TRANSPORTER"/>
    <property type="match status" value="1"/>
</dbReference>
<sequence>MLTLVGREKIKRLINLNIRAATLVSKFALIFFMAKYLDARDVGIYGLIAATIGYAIYLVGFEFYNYSTREIIGSDPDLLYGYLKDQLVLYAVAYLLAFPLVVIFFSHGFITFEYIYWFGVLLIVEHLAQELNRILVAVSQQMLASVVLFVRSGIWCLLIILFMYLSPATRNLNFVFALWFLGCLLALFIGLWGLRSYNGSSFFKPVNWLWIKKGLRLVWPLLIASLCIRGIFTIDRYWVERVAGLDVLGAYVLYIGMATAVLSFLDAAVIVFYYPKLILSAKAKDYYQFSINMRGLNFNVIGFTAFLSAACYLFGWGMVVWLEKAVYVEYFYILKWLILAIALYSLSMIPHVGLYALHKDSHIFFSQVGGLGVFLVSYFAMRMVDIDGVAAVLWGMCNAFATIFIWKSLAYVFGFRLIKKDAGNASA</sequence>
<feature type="transmembrane region" description="Helical" evidence="6">
    <location>
        <begin position="143"/>
        <end position="166"/>
    </location>
</feature>
<keyword evidence="8" id="KW-1185">Reference proteome</keyword>